<evidence type="ECO:0000256" key="1">
    <source>
        <dbReference type="SAM" id="SignalP"/>
    </source>
</evidence>
<proteinExistence type="predicted"/>
<dbReference type="InterPro" id="IPR055797">
    <property type="entry name" value="DUF7373"/>
</dbReference>
<sequence length="408" mass="44473">MSRRSVNGGCMRVRRGLVMLLATAAVAGCSATVAGVPEPGQSTVDLAILKTGPYGREPTTYDPDPSSTADVRLMEARRTLEYLVHPADVDPDLTEVGDVRFFATPETPFTLGVLPDLMRPPLVDNNMLTGTYISRINNNLRSRKRLIAAIFRFPTDAAAAKAAEDFLRAGMENPESRALSVDGHPEVRSYTRDSVNGSAFYSRGPYTVLINAGIPQPDPAALTRILGAAIDRQAPLLDQLKPTDWDDVLDQPADVDGIMRRALPQSPDFTDPFTDTDFSVYPPAAELHFERYPAQLKKAFEDNGVDLVGRRGGIVYRARDLPAAFRLQTALMAAGRYDEVIDPPPGLPDARCLRLDAETFARAVDSFCTVVHGRYVAVVLAETPVAARIDINLYQRAAAQFAILANSE</sequence>
<reference evidence="4" key="1">
    <citation type="submission" date="2020-11" db="EMBL/GenBank/DDBJ databases">
        <title>Nocardia NEAU-351.nov., a novel actinomycete isolated from the cow dung.</title>
        <authorList>
            <person name="Zhang X."/>
        </authorList>
    </citation>
    <scope>NUCLEOTIDE SEQUENCE</scope>
    <source>
        <strain evidence="4">NEAU-351</strain>
    </source>
</reference>
<feature type="chain" id="PRO_5039482533" evidence="1">
    <location>
        <begin position="28"/>
        <end position="408"/>
    </location>
</feature>
<comment type="caution">
    <text evidence="4">The sequence shown here is derived from an EMBL/GenBank/DDBJ whole genome shotgun (WGS) entry which is preliminary data.</text>
</comment>
<dbReference type="EMBL" id="JADMLG010000005">
    <property type="protein sequence ID" value="MBH0777545.1"/>
    <property type="molecule type" value="Genomic_DNA"/>
</dbReference>
<dbReference type="Proteomes" id="UP000655751">
    <property type="component" value="Unassembled WGS sequence"/>
</dbReference>
<evidence type="ECO:0000259" key="2">
    <source>
        <dbReference type="Pfam" id="PF24088"/>
    </source>
</evidence>
<keyword evidence="1" id="KW-0732">Signal</keyword>
<evidence type="ECO:0000313" key="5">
    <source>
        <dbReference type="Proteomes" id="UP000655751"/>
    </source>
</evidence>
<evidence type="ECO:0000259" key="3">
    <source>
        <dbReference type="Pfam" id="PF24092"/>
    </source>
</evidence>
<evidence type="ECO:0000313" key="4">
    <source>
        <dbReference type="EMBL" id="MBH0777545.1"/>
    </source>
</evidence>
<keyword evidence="5" id="KW-1185">Reference proteome</keyword>
<feature type="signal peptide" evidence="1">
    <location>
        <begin position="1"/>
        <end position="27"/>
    </location>
</feature>
<protein>
    <submittedName>
        <fullName evidence="4">Uncharacterized protein</fullName>
    </submittedName>
</protein>
<name>A0A931N0Q6_9NOCA</name>
<dbReference type="AlphaFoldDB" id="A0A931N0Q6"/>
<accession>A0A931N0Q6</accession>
<gene>
    <name evidence="4" type="ORF">IT779_14800</name>
</gene>
<dbReference type="PROSITE" id="PS51257">
    <property type="entry name" value="PROKAR_LIPOPROTEIN"/>
    <property type="match status" value="1"/>
</dbReference>
<feature type="domain" description="DUF7373" evidence="3">
    <location>
        <begin position="259"/>
        <end position="407"/>
    </location>
</feature>
<feature type="domain" description="DUF7373" evidence="2">
    <location>
        <begin position="63"/>
        <end position="252"/>
    </location>
</feature>
<organism evidence="4 5">
    <name type="scientific">Nocardia bovistercoris</name>
    <dbReference type="NCBI Taxonomy" id="2785916"/>
    <lineage>
        <taxon>Bacteria</taxon>
        <taxon>Bacillati</taxon>
        <taxon>Actinomycetota</taxon>
        <taxon>Actinomycetes</taxon>
        <taxon>Mycobacteriales</taxon>
        <taxon>Nocardiaceae</taxon>
        <taxon>Nocardia</taxon>
    </lineage>
</organism>
<dbReference type="InterPro" id="IPR056463">
    <property type="entry name" value="DUF7373_C"/>
</dbReference>
<dbReference type="Pfam" id="PF24092">
    <property type="entry name" value="DUF7373_C"/>
    <property type="match status" value="1"/>
</dbReference>
<dbReference type="Pfam" id="PF24088">
    <property type="entry name" value="DUF7373"/>
    <property type="match status" value="1"/>
</dbReference>